<dbReference type="RefSeq" id="WP_010883595.1">
    <property type="nucleotide sequence ID" value="NZ_CP160064.1"/>
</dbReference>
<dbReference type="UniPathway" id="UPA00085"/>
<dbReference type="EMBL" id="LN847244">
    <property type="protein sequence ID" value="CRI49904.1"/>
    <property type="molecule type" value="Genomic_DNA"/>
</dbReference>
<evidence type="ECO:0000313" key="18">
    <source>
        <dbReference type="EMBL" id="CRI49904.1"/>
    </source>
</evidence>
<dbReference type="EMBL" id="LN847006">
    <property type="protein sequence ID" value="CRI40884.1"/>
    <property type="molecule type" value="Genomic_DNA"/>
</dbReference>
<dbReference type="InterPro" id="IPR003664">
    <property type="entry name" value="FA_synthesis"/>
</dbReference>
<evidence type="ECO:0000256" key="10">
    <source>
        <dbReference type="HAMAP-Rule" id="MF_00019"/>
    </source>
</evidence>
<evidence type="ECO:0000256" key="8">
    <source>
        <dbReference type="ARBA" id="ARBA00024069"/>
    </source>
</evidence>
<dbReference type="GO" id="GO:0005737">
    <property type="term" value="C:cytoplasm"/>
    <property type="evidence" value="ECO:0007669"/>
    <property type="project" value="UniProtKB-SubCell"/>
</dbReference>
<evidence type="ECO:0000313" key="17">
    <source>
        <dbReference type="EMBL" id="CRI47624.1"/>
    </source>
</evidence>
<dbReference type="AlphaFoldDB" id="A0A0F7WG36"/>
<dbReference type="PANTHER" id="PTHR30100:SF1">
    <property type="entry name" value="PHOSPHATE ACYLTRANSFERASE"/>
    <property type="match status" value="1"/>
</dbReference>
<comment type="subcellular location">
    <subcellularLocation>
        <location evidence="10">Cytoplasm</location>
    </subcellularLocation>
    <text evidence="10">Associated with the membrane possibly through PlsY.</text>
</comment>
<keyword evidence="3 10" id="KW-0444">Lipid biosynthesis</keyword>
<dbReference type="GO" id="GO:0043811">
    <property type="term" value="F:phosphate:acyl-[acyl carrier protein] acyltransferase activity"/>
    <property type="evidence" value="ECO:0007669"/>
    <property type="project" value="UniProtKB-UniRule"/>
</dbReference>
<dbReference type="InterPro" id="IPR012281">
    <property type="entry name" value="Phospholipid_synth_PlsX-like"/>
</dbReference>
<keyword evidence="5 10" id="KW-0443">Lipid metabolism</keyword>
<dbReference type="GO" id="GO:0008654">
    <property type="term" value="P:phospholipid biosynthetic process"/>
    <property type="evidence" value="ECO:0007669"/>
    <property type="project" value="UniProtKB-KW"/>
</dbReference>
<dbReference type="SUPFAM" id="SSF53659">
    <property type="entry name" value="Isocitrate/Isopropylmalate dehydrogenase-like"/>
    <property type="match status" value="1"/>
</dbReference>
<gene>
    <name evidence="10" type="primary">plsX</name>
    <name evidence="11" type="ORF">BN1224_CV15_C_04540</name>
    <name evidence="14" type="ORF">BN1224_DC9_CG_00030</name>
    <name evidence="13" type="ORF">BN1224_GiD_A_10100</name>
    <name evidence="15" type="ORF">BN1224_H12_FF_00030</name>
    <name evidence="16" type="ORF">BN1224_MUL2216_F_05330</name>
    <name evidence="17" type="ORF">BN1224_Panola_L_01280</name>
    <name evidence="19" type="ORF">BN1224_PB1_B_09990</name>
    <name evidence="18" type="ORF">BN1224_U1271_C_08440</name>
    <name evidence="20" type="ORF">BN1224_UZG1_C_00240</name>
    <name evidence="21" type="ORF">BN1224_Wien2_H_02280</name>
    <name evidence="22" type="ORF">BN1224_YK41_BZ_00400</name>
    <name evidence="12" type="ORF">CWL029c_F_01310</name>
</gene>
<keyword evidence="4 10" id="KW-0808">Transferase</keyword>
<evidence type="ECO:0000313" key="22">
    <source>
        <dbReference type="EMBL" id="CRI73652.1"/>
    </source>
</evidence>
<evidence type="ECO:0000313" key="20">
    <source>
        <dbReference type="EMBL" id="CRI52160.1"/>
    </source>
</evidence>
<evidence type="ECO:0000256" key="1">
    <source>
        <dbReference type="ARBA" id="ARBA00001232"/>
    </source>
</evidence>
<dbReference type="EMBL" id="LN847247">
    <property type="protein sequence ID" value="CRI52160.1"/>
    <property type="molecule type" value="Genomic_DNA"/>
</dbReference>
<comment type="similarity">
    <text evidence="10">Belongs to the PlsX family.</text>
</comment>
<comment type="catalytic activity">
    <reaction evidence="1 10">
        <text>a fatty acyl-[ACP] + phosphate = an acyl phosphate + holo-[ACP]</text>
        <dbReference type="Rhea" id="RHEA:42292"/>
        <dbReference type="Rhea" id="RHEA-COMP:9685"/>
        <dbReference type="Rhea" id="RHEA-COMP:14125"/>
        <dbReference type="ChEBI" id="CHEBI:43474"/>
        <dbReference type="ChEBI" id="CHEBI:59918"/>
        <dbReference type="ChEBI" id="CHEBI:64479"/>
        <dbReference type="ChEBI" id="CHEBI:138651"/>
        <dbReference type="EC" id="2.3.1.274"/>
    </reaction>
</comment>
<sequence>MEVQIGIDLMGGDHSPLVVWQVLVDVLKSQSSTIPFAFTLFASEEIRKQIQEEFISDLPQEKFPKIISAENFVAMEDSPLAAIRKKSSSMALGLDYLQEDKLDAFISTGNTGALVTLARAKIPLFPAVSRPALLVCVPTMRGHAVILDVGANISVKPEEMVGFARMGLAYRQCLGDSKIPTIGLLNIGSEERKGTEAHRQTFRMLRETFGEAFLGNIESGAVFDGAADIVVTDGFTGNIFLKTAEGVFEFLQRILGDKLEADIQRRLDYTFYPGSVVCGLSKLVIKCHGKACGSSLFHGILGSINLAQARLCKRILSNLI</sequence>
<evidence type="ECO:0000313" key="15">
    <source>
        <dbReference type="EMBL" id="CRI44217.1"/>
    </source>
</evidence>
<organism evidence="11">
    <name type="scientific">Chlamydia pneumoniae</name>
    <name type="common">Chlamydophila pneumoniae</name>
    <dbReference type="NCBI Taxonomy" id="83558"/>
    <lineage>
        <taxon>Bacteria</taxon>
        <taxon>Pseudomonadati</taxon>
        <taxon>Chlamydiota</taxon>
        <taxon>Chlamydiia</taxon>
        <taxon>Chlamydiales</taxon>
        <taxon>Chlamydiaceae</taxon>
        <taxon>Chlamydia/Chlamydophila group</taxon>
        <taxon>Chlamydia</taxon>
    </lineage>
</organism>
<dbReference type="EMBL" id="LN847209">
    <property type="protein sequence ID" value="CRI44217.1"/>
    <property type="molecule type" value="Genomic_DNA"/>
</dbReference>
<evidence type="ECO:0000256" key="3">
    <source>
        <dbReference type="ARBA" id="ARBA00022516"/>
    </source>
</evidence>
<name>A0A0F7WG36_CHLPN</name>
<keyword evidence="2 10" id="KW-0963">Cytoplasm</keyword>
<dbReference type="EMBL" id="LN847062">
    <property type="protein sequence ID" value="CRI43104.1"/>
    <property type="molecule type" value="Genomic_DNA"/>
</dbReference>
<evidence type="ECO:0000256" key="4">
    <source>
        <dbReference type="ARBA" id="ARBA00022679"/>
    </source>
</evidence>
<dbReference type="SMR" id="A0A0F7WG36"/>
<proteinExistence type="inferred from homology"/>
<protein>
    <recommendedName>
        <fullName evidence="8 10">Phosphate acyltransferase</fullName>
        <ecNumber evidence="8 10">2.3.1.274</ecNumber>
    </recommendedName>
    <alternativeName>
        <fullName evidence="10">Acyl-ACP phosphotransacylase</fullName>
    </alternativeName>
    <alternativeName>
        <fullName evidence="10">Acyl-[acyl-carrier-protein]--phosphate acyltransferase</fullName>
    </alternativeName>
    <alternativeName>
        <fullName evidence="10">Phosphate-acyl-ACP acyltransferase</fullName>
    </alternativeName>
</protein>
<evidence type="ECO:0000313" key="13">
    <source>
        <dbReference type="EMBL" id="CRI42009.1"/>
    </source>
</evidence>
<evidence type="ECO:0000313" key="19">
    <source>
        <dbReference type="EMBL" id="CRI51030.1"/>
    </source>
</evidence>
<keyword evidence="6 10" id="KW-0594">Phospholipid biosynthesis</keyword>
<dbReference type="EC" id="2.3.1.274" evidence="8 10"/>
<dbReference type="EMBL" id="LN847240">
    <property type="protein sequence ID" value="CRI51030.1"/>
    <property type="molecule type" value="Genomic_DNA"/>
</dbReference>
<comment type="pathway">
    <text evidence="10">Lipid metabolism; phospholipid metabolism.</text>
</comment>
<keyword evidence="7 10" id="KW-1208">Phospholipid metabolism</keyword>
<dbReference type="EMBL" id="LN847227">
    <property type="protein sequence ID" value="CRI46478.1"/>
    <property type="molecule type" value="Genomic_DNA"/>
</dbReference>
<evidence type="ECO:0000313" key="14">
    <source>
        <dbReference type="EMBL" id="CRI43104.1"/>
    </source>
</evidence>
<dbReference type="HAMAP" id="MF_00019">
    <property type="entry name" value="PlsX"/>
    <property type="match status" value="1"/>
</dbReference>
<dbReference type="EMBL" id="LN847008">
    <property type="protein sequence ID" value="CRI42009.1"/>
    <property type="molecule type" value="Genomic_DNA"/>
</dbReference>
<evidence type="ECO:0000313" key="21">
    <source>
        <dbReference type="EMBL" id="CRI54119.1"/>
    </source>
</evidence>
<evidence type="ECO:0000256" key="6">
    <source>
        <dbReference type="ARBA" id="ARBA00023209"/>
    </source>
</evidence>
<dbReference type="EMBL" id="LN846999">
    <property type="protein sequence ID" value="CRI38621.1"/>
    <property type="molecule type" value="Genomic_DNA"/>
</dbReference>
<dbReference type="PATRIC" id="fig|83558.13.peg.1017"/>
<evidence type="ECO:0000256" key="5">
    <source>
        <dbReference type="ARBA" id="ARBA00023098"/>
    </source>
</evidence>
<evidence type="ECO:0000313" key="16">
    <source>
        <dbReference type="EMBL" id="CRI46478.1"/>
    </source>
</evidence>
<dbReference type="EMBL" id="LN847255">
    <property type="protein sequence ID" value="CRI54119.1"/>
    <property type="molecule type" value="Genomic_DNA"/>
</dbReference>
<dbReference type="OrthoDB" id="9806408at2"/>
<dbReference type="GeneID" id="45051019"/>
<evidence type="ECO:0000256" key="9">
    <source>
        <dbReference type="ARBA" id="ARBA00046608"/>
    </source>
</evidence>
<keyword evidence="11" id="KW-0012">Acyltransferase</keyword>
<comment type="function">
    <text evidence="10">Catalyzes the reversible formation of acyl-phosphate (acyl-PO(4)) from acyl-[acyl-carrier-protein] (acyl-ACP). This enzyme utilizes acyl-ACP as fatty acyl donor, but not acyl-CoA.</text>
</comment>
<evidence type="ECO:0000313" key="12">
    <source>
        <dbReference type="EMBL" id="CRI40884.1"/>
    </source>
</evidence>
<reference evidence="11" key="1">
    <citation type="submission" date="2015-05" db="EMBL/GenBank/DDBJ databases">
        <authorList>
            <person name="Rattei Thomas"/>
        </authorList>
    </citation>
    <scope>NUCLEOTIDE SEQUENCE</scope>
    <source>
        <strain evidence="11">CV15</strain>
        <strain evidence="12">CWL029c</strain>
        <strain evidence="14">DC9</strain>
        <strain evidence="13">GiD</strain>
        <strain evidence="15">H12</strain>
        <strain evidence="16">MUL2216</strain>
        <strain evidence="17">Panola</strain>
        <strain evidence="19">PB1</strain>
        <strain evidence="18">U1271</strain>
        <strain evidence="20">UZG1</strain>
        <strain evidence="21">Wien2</strain>
        <strain evidence="22">YK41</strain>
    </source>
</reference>
<evidence type="ECO:0000256" key="7">
    <source>
        <dbReference type="ARBA" id="ARBA00023264"/>
    </source>
</evidence>
<dbReference type="PANTHER" id="PTHR30100">
    <property type="entry name" value="FATTY ACID/PHOSPHOLIPID SYNTHESIS PROTEIN PLSX"/>
    <property type="match status" value="1"/>
</dbReference>
<dbReference type="PIRSF" id="PIRSF002465">
    <property type="entry name" value="Phsphlp_syn_PlsX"/>
    <property type="match status" value="1"/>
</dbReference>
<dbReference type="Gene3D" id="3.40.718.10">
    <property type="entry name" value="Isopropylmalate Dehydrogenase"/>
    <property type="match status" value="1"/>
</dbReference>
<dbReference type="EMBL" id="LN847237">
    <property type="protein sequence ID" value="CRI47624.1"/>
    <property type="molecule type" value="Genomic_DNA"/>
</dbReference>
<dbReference type="NCBIfam" id="NF010420">
    <property type="entry name" value="PRK13846.1"/>
    <property type="match status" value="1"/>
</dbReference>
<dbReference type="GO" id="GO:0006633">
    <property type="term" value="P:fatty acid biosynthetic process"/>
    <property type="evidence" value="ECO:0007669"/>
    <property type="project" value="UniProtKB-UniRule"/>
</dbReference>
<dbReference type="EMBL" id="LN849051">
    <property type="protein sequence ID" value="CRI73652.1"/>
    <property type="molecule type" value="Genomic_DNA"/>
</dbReference>
<dbReference type="Pfam" id="PF02504">
    <property type="entry name" value="FA_synthesis"/>
    <property type="match status" value="1"/>
</dbReference>
<evidence type="ECO:0000313" key="11">
    <source>
        <dbReference type="EMBL" id="CRI38621.1"/>
    </source>
</evidence>
<comment type="subunit">
    <text evidence="9 10">Homodimer. Probably interacts with PlsY.</text>
</comment>
<evidence type="ECO:0000256" key="2">
    <source>
        <dbReference type="ARBA" id="ARBA00022490"/>
    </source>
</evidence>
<accession>A0A0F7WG36</accession>